<keyword evidence="3 4" id="KW-0732">Signal</keyword>
<gene>
    <name evidence="5" type="ORF">PAA8504_03620</name>
</gene>
<feature type="signal peptide" evidence="4">
    <location>
        <begin position="1"/>
        <end position="19"/>
    </location>
</feature>
<reference evidence="5 6" key="1">
    <citation type="submission" date="2018-03" db="EMBL/GenBank/DDBJ databases">
        <authorList>
            <person name="Keele B.F."/>
        </authorList>
    </citation>
    <scope>NUCLEOTIDE SEQUENCE [LARGE SCALE GENOMIC DNA]</scope>
    <source>
        <strain evidence="5 6">CECT 8504</strain>
    </source>
</reference>
<dbReference type="GO" id="GO:0042956">
    <property type="term" value="P:maltodextrin transmembrane transport"/>
    <property type="evidence" value="ECO:0007669"/>
    <property type="project" value="TreeGrafter"/>
</dbReference>
<dbReference type="PANTHER" id="PTHR30061:SF50">
    <property type="entry name" value="MALTOSE_MALTODEXTRIN-BINDING PERIPLASMIC PROTEIN"/>
    <property type="match status" value="1"/>
</dbReference>
<evidence type="ECO:0000256" key="1">
    <source>
        <dbReference type="ARBA" id="ARBA00008520"/>
    </source>
</evidence>
<dbReference type="RefSeq" id="WP_108895498.1">
    <property type="nucleotide sequence ID" value="NZ_ONZF01000011.1"/>
</dbReference>
<dbReference type="OrthoDB" id="9805950at2"/>
<dbReference type="AlphaFoldDB" id="A0A2R8C062"/>
<feature type="chain" id="PRO_5015321003" evidence="4">
    <location>
        <begin position="20"/>
        <end position="428"/>
    </location>
</feature>
<evidence type="ECO:0000256" key="3">
    <source>
        <dbReference type="ARBA" id="ARBA00022729"/>
    </source>
</evidence>
<dbReference type="PANTHER" id="PTHR30061">
    <property type="entry name" value="MALTOSE-BINDING PERIPLASMIC PROTEIN"/>
    <property type="match status" value="1"/>
</dbReference>
<organism evidence="5 6">
    <name type="scientific">Palleronia abyssalis</name>
    <dbReference type="NCBI Taxonomy" id="1501240"/>
    <lineage>
        <taxon>Bacteria</taxon>
        <taxon>Pseudomonadati</taxon>
        <taxon>Pseudomonadota</taxon>
        <taxon>Alphaproteobacteria</taxon>
        <taxon>Rhodobacterales</taxon>
        <taxon>Roseobacteraceae</taxon>
        <taxon>Palleronia</taxon>
    </lineage>
</organism>
<dbReference type="GO" id="GO:0055052">
    <property type="term" value="C:ATP-binding cassette (ABC) transporter complex, substrate-binding subunit-containing"/>
    <property type="evidence" value="ECO:0007669"/>
    <property type="project" value="TreeGrafter"/>
</dbReference>
<dbReference type="GO" id="GO:1901982">
    <property type="term" value="F:maltose binding"/>
    <property type="evidence" value="ECO:0007669"/>
    <property type="project" value="TreeGrafter"/>
</dbReference>
<dbReference type="Proteomes" id="UP000244912">
    <property type="component" value="Unassembled WGS sequence"/>
</dbReference>
<dbReference type="SUPFAM" id="SSF53850">
    <property type="entry name" value="Periplasmic binding protein-like II"/>
    <property type="match status" value="1"/>
</dbReference>
<keyword evidence="6" id="KW-1185">Reference proteome</keyword>
<protein>
    <submittedName>
        <fullName evidence="5">Putative ABC transporter-binding protein</fullName>
    </submittedName>
</protein>
<evidence type="ECO:0000256" key="2">
    <source>
        <dbReference type="ARBA" id="ARBA00022448"/>
    </source>
</evidence>
<evidence type="ECO:0000313" key="6">
    <source>
        <dbReference type="Proteomes" id="UP000244912"/>
    </source>
</evidence>
<dbReference type="EMBL" id="ONZF01000011">
    <property type="protein sequence ID" value="SPJ25769.1"/>
    <property type="molecule type" value="Genomic_DNA"/>
</dbReference>
<comment type="similarity">
    <text evidence="1">Belongs to the bacterial solute-binding protein 1 family.</text>
</comment>
<accession>A0A2R8C062</accession>
<name>A0A2R8C062_9RHOB</name>
<sequence length="428" mass="46042">MKTCILAATVAIAPSLASAQDLVTRNRVGLPDAPNTLTFRLTSYDLYSSDPATREAFEALFSDFISDRPDWKIETQLQTGNIGQEQARLLQQTQAGRGPDCAMIDSSQLALFKDTGVLQPMNAVFSEDEVADLFPYVREAVTDANGNVLAWWWFTDLRVLYRDTSVVPEAPQTWDAVQSAALAAVEDGREGILFNAGRWEGTAFDWLANFWAQGGELLDEDGAVVFDQGDNREAFLNAVAYYKDLVESGAAPQRVTSITDYDAFNAAAAAGTAAMFVGGNWQYGQLRTTLPEEAFANWEVSELPGPTPDQRATGTGGWTIAALSDDPEKAALCGEIAKDIYAGPGNAAQGLLPTSAAIYDRYDTYDGTEYDLFAKALENGVARPGAAIYPEISNQIQILLGDVLSGSAEPEAALDAAAEAVRAAQSRQ</sequence>
<proteinExistence type="inferred from homology"/>
<keyword evidence="2" id="KW-0813">Transport</keyword>
<evidence type="ECO:0000313" key="5">
    <source>
        <dbReference type="EMBL" id="SPJ25769.1"/>
    </source>
</evidence>
<dbReference type="InterPro" id="IPR006059">
    <property type="entry name" value="SBP"/>
</dbReference>
<dbReference type="Pfam" id="PF01547">
    <property type="entry name" value="SBP_bac_1"/>
    <property type="match status" value="1"/>
</dbReference>
<dbReference type="Gene3D" id="3.40.190.10">
    <property type="entry name" value="Periplasmic binding protein-like II"/>
    <property type="match status" value="2"/>
</dbReference>
<evidence type="ECO:0000256" key="4">
    <source>
        <dbReference type="SAM" id="SignalP"/>
    </source>
</evidence>
<dbReference type="GO" id="GO:0015768">
    <property type="term" value="P:maltose transport"/>
    <property type="evidence" value="ECO:0007669"/>
    <property type="project" value="TreeGrafter"/>
</dbReference>